<feature type="signal peptide" evidence="6">
    <location>
        <begin position="1"/>
        <end position="45"/>
    </location>
</feature>
<feature type="compositionally biased region" description="Basic and acidic residues" evidence="5">
    <location>
        <begin position="96"/>
        <end position="137"/>
    </location>
</feature>
<evidence type="ECO:0000256" key="6">
    <source>
        <dbReference type="SAM" id="SignalP"/>
    </source>
</evidence>
<reference evidence="8" key="1">
    <citation type="submission" date="2024-05" db="EMBL/GenBank/DDBJ databases">
        <title>Whole genome shotgun sequence of Streptomyces violascens NBRC 12920.</title>
        <authorList>
            <person name="Komaki H."/>
            <person name="Tamura T."/>
        </authorList>
    </citation>
    <scope>NUCLEOTIDE SEQUENCE</scope>
    <source>
        <strain evidence="8">NBRC 12920</strain>
    </source>
</reference>
<evidence type="ECO:0000313" key="8">
    <source>
        <dbReference type="EMBL" id="GHI43489.1"/>
    </source>
</evidence>
<evidence type="ECO:0000256" key="1">
    <source>
        <dbReference type="ARBA" id="ARBA00007074"/>
    </source>
</evidence>
<accession>A0ABQ3R230</accession>
<keyword evidence="2" id="KW-0645">Protease</keyword>
<sequence length="277" mass="27726">MSHTAHIPSHRKPRRSASKVSLRAGVAGGVLSTIALAGAAAPAIAAQPVTETIEMPTLTGDLATTAAATAQATKTVAGDLQLQAAQDAAASNAAKDAKKAKDDAEQKAAEAKAKAEAEAKAKADAAERASRSAERTTLKSSSSDGGSTSGSTSFKASNATGSAATIVNFALAQVGKAYVSGATGSSAYDCSGLVQAAYRQVGIDLPRVSQDQSATGTQVSLSNLQPGDILYWGGSGSAYHVAIYVGGGKFVGAQNPSSGVVERSLDYDQPTGAVRVL</sequence>
<keyword evidence="3 8" id="KW-0378">Hydrolase</keyword>
<dbReference type="Pfam" id="PF00877">
    <property type="entry name" value="NLPC_P60"/>
    <property type="match status" value="1"/>
</dbReference>
<dbReference type="InterPro" id="IPR000064">
    <property type="entry name" value="NLP_P60_dom"/>
</dbReference>
<evidence type="ECO:0000256" key="4">
    <source>
        <dbReference type="ARBA" id="ARBA00022807"/>
    </source>
</evidence>
<proteinExistence type="inferred from homology"/>
<evidence type="ECO:0000256" key="3">
    <source>
        <dbReference type="ARBA" id="ARBA00022801"/>
    </source>
</evidence>
<feature type="region of interest" description="Disordered" evidence="5">
    <location>
        <begin position="96"/>
        <end position="154"/>
    </location>
</feature>
<feature type="region of interest" description="Disordered" evidence="5">
    <location>
        <begin position="1"/>
        <end position="20"/>
    </location>
</feature>
<evidence type="ECO:0000259" key="7">
    <source>
        <dbReference type="PROSITE" id="PS51935"/>
    </source>
</evidence>
<dbReference type="RefSeq" id="WP_189968843.1">
    <property type="nucleotide sequence ID" value="NZ_BMUA01000025.1"/>
</dbReference>
<dbReference type="InterPro" id="IPR038765">
    <property type="entry name" value="Papain-like_cys_pep_sf"/>
</dbReference>
<feature type="domain" description="NlpC/P60" evidence="7">
    <location>
        <begin position="160"/>
        <end position="277"/>
    </location>
</feature>
<evidence type="ECO:0000313" key="9">
    <source>
        <dbReference type="Proteomes" id="UP001050808"/>
    </source>
</evidence>
<feature type="compositionally biased region" description="Basic residues" evidence="5">
    <location>
        <begin position="8"/>
        <end position="17"/>
    </location>
</feature>
<dbReference type="SUPFAM" id="SSF54001">
    <property type="entry name" value="Cysteine proteinases"/>
    <property type="match status" value="1"/>
</dbReference>
<organism evidence="8 9">
    <name type="scientific">Streptomyces violascens</name>
    <dbReference type="NCBI Taxonomy" id="67381"/>
    <lineage>
        <taxon>Bacteria</taxon>
        <taxon>Bacillati</taxon>
        <taxon>Actinomycetota</taxon>
        <taxon>Actinomycetes</taxon>
        <taxon>Kitasatosporales</taxon>
        <taxon>Streptomycetaceae</taxon>
        <taxon>Streptomyces</taxon>
    </lineage>
</organism>
<keyword evidence="9" id="KW-1185">Reference proteome</keyword>
<dbReference type="PANTHER" id="PTHR47053">
    <property type="entry name" value="MUREIN DD-ENDOPEPTIDASE MEPH-RELATED"/>
    <property type="match status" value="1"/>
</dbReference>
<keyword evidence="6" id="KW-0732">Signal</keyword>
<dbReference type="GO" id="GO:0016787">
    <property type="term" value="F:hydrolase activity"/>
    <property type="evidence" value="ECO:0007669"/>
    <property type="project" value="UniProtKB-KW"/>
</dbReference>
<feature type="chain" id="PRO_5045550734" evidence="6">
    <location>
        <begin position="46"/>
        <end position="277"/>
    </location>
</feature>
<dbReference type="InterPro" id="IPR051202">
    <property type="entry name" value="Peptidase_C40"/>
</dbReference>
<keyword evidence="4" id="KW-0788">Thiol protease</keyword>
<feature type="compositionally biased region" description="Low complexity" evidence="5">
    <location>
        <begin position="140"/>
        <end position="153"/>
    </location>
</feature>
<protein>
    <submittedName>
        <fullName evidence="8">Glycoside hydrolase</fullName>
    </submittedName>
</protein>
<evidence type="ECO:0000256" key="2">
    <source>
        <dbReference type="ARBA" id="ARBA00022670"/>
    </source>
</evidence>
<dbReference type="Proteomes" id="UP001050808">
    <property type="component" value="Unassembled WGS sequence"/>
</dbReference>
<evidence type="ECO:0000256" key="5">
    <source>
        <dbReference type="SAM" id="MobiDB-lite"/>
    </source>
</evidence>
<dbReference type="PROSITE" id="PS51935">
    <property type="entry name" value="NLPC_P60"/>
    <property type="match status" value="1"/>
</dbReference>
<gene>
    <name evidence="8" type="ORF">Sviol_78970</name>
</gene>
<comment type="caution">
    <text evidence="8">The sequence shown here is derived from an EMBL/GenBank/DDBJ whole genome shotgun (WGS) entry which is preliminary data.</text>
</comment>
<dbReference type="PANTHER" id="PTHR47053:SF1">
    <property type="entry name" value="MUREIN DD-ENDOPEPTIDASE MEPH-RELATED"/>
    <property type="match status" value="1"/>
</dbReference>
<name>A0ABQ3R230_9ACTN</name>
<dbReference type="EMBL" id="BNDY01000020">
    <property type="protein sequence ID" value="GHI43489.1"/>
    <property type="molecule type" value="Genomic_DNA"/>
</dbReference>
<dbReference type="Gene3D" id="3.90.1720.10">
    <property type="entry name" value="endopeptidase domain like (from Nostoc punctiforme)"/>
    <property type="match status" value="1"/>
</dbReference>
<comment type="similarity">
    <text evidence="1">Belongs to the peptidase C40 family.</text>
</comment>